<evidence type="ECO:0000313" key="2">
    <source>
        <dbReference type="EMBL" id="KGR83464.1"/>
    </source>
</evidence>
<dbReference type="Proteomes" id="UP000030437">
    <property type="component" value="Unassembled WGS sequence"/>
</dbReference>
<organism evidence="2 3">
    <name type="scientific">Lysinibacillus odysseyi 34hs-1 = NBRC 100172</name>
    <dbReference type="NCBI Taxonomy" id="1220589"/>
    <lineage>
        <taxon>Bacteria</taxon>
        <taxon>Bacillati</taxon>
        <taxon>Bacillota</taxon>
        <taxon>Bacilli</taxon>
        <taxon>Bacillales</taxon>
        <taxon>Bacillaceae</taxon>
        <taxon>Lysinibacillus</taxon>
    </lineage>
</organism>
<protein>
    <recommendedName>
        <fullName evidence="1">BCE-2095-like N-terminal domain-containing protein</fullName>
    </recommendedName>
</protein>
<sequence length="309" mass="35184">MSESRFVELQGELFSLFAKGNMNDALSFIHNIKIEFPERLDKILFWEACVYSNQRKNEEAVAILEEGLKKGIWWNPAILTTDPDLQNVQTDKEFKKIVETCGKIFSSQKKNATPELFVYGDSQSDIILLALHARGTNVKDFAPYWLNDKGEDPYLLGLPQSSQIFGYNTYCWDDQETAIKEIEEAYKELKETFHTKSVIMGGASQGGKLSIEFCLRKRSQEITGFIAVMPAIKDVAAIEALLKENEHSSLKGIIIIGDQDPFYKNSIELVQLLQANHIDCKLIVNEGLGHFFPQNFPELLSEAFRYILR</sequence>
<dbReference type="InterPro" id="IPR029058">
    <property type="entry name" value="AB_hydrolase_fold"/>
</dbReference>
<comment type="caution">
    <text evidence="2">The sequence shown here is derived from an EMBL/GenBank/DDBJ whole genome shotgun (WGS) entry which is preliminary data.</text>
</comment>
<dbReference type="SUPFAM" id="SSF53474">
    <property type="entry name" value="alpha/beta-Hydrolases"/>
    <property type="match status" value="1"/>
</dbReference>
<dbReference type="STRING" id="1220589.CD32_16690"/>
<reference evidence="2 3" key="1">
    <citation type="submission" date="2014-02" db="EMBL/GenBank/DDBJ databases">
        <title>Draft genome sequence of Lysinibacillus odysseyi NBRC 100172.</title>
        <authorList>
            <person name="Zhang F."/>
            <person name="Wang G."/>
            <person name="Zhang L."/>
        </authorList>
    </citation>
    <scope>NUCLEOTIDE SEQUENCE [LARGE SCALE GENOMIC DNA]</scope>
    <source>
        <strain evidence="2 3">NBRC 100172</strain>
    </source>
</reference>
<evidence type="ECO:0000259" key="1">
    <source>
        <dbReference type="Pfam" id="PF22316"/>
    </source>
</evidence>
<dbReference type="AlphaFoldDB" id="A0A0A3IFG7"/>
<name>A0A0A3IFG7_9BACI</name>
<dbReference type="InterPro" id="IPR054527">
    <property type="entry name" value="BCE_2095-like_N"/>
</dbReference>
<dbReference type="Gene3D" id="3.40.50.1820">
    <property type="entry name" value="alpha/beta hydrolase"/>
    <property type="match status" value="1"/>
</dbReference>
<evidence type="ECO:0000313" key="3">
    <source>
        <dbReference type="Proteomes" id="UP000030437"/>
    </source>
</evidence>
<feature type="domain" description="BCE-2095-like N-terminal" evidence="1">
    <location>
        <begin position="11"/>
        <end position="103"/>
    </location>
</feature>
<dbReference type="EMBL" id="JPVP01000058">
    <property type="protein sequence ID" value="KGR83464.1"/>
    <property type="molecule type" value="Genomic_DNA"/>
</dbReference>
<proteinExistence type="predicted"/>
<keyword evidence="3" id="KW-1185">Reference proteome</keyword>
<dbReference type="eggNOG" id="COG0400">
    <property type="taxonomic scope" value="Bacteria"/>
</dbReference>
<accession>A0A0A3IFG7</accession>
<dbReference type="Pfam" id="PF22316">
    <property type="entry name" value="ABhydrolase-like_N"/>
    <property type="match status" value="1"/>
</dbReference>
<dbReference type="RefSeq" id="WP_036156666.1">
    <property type="nucleotide sequence ID" value="NZ_BCVX01000013.1"/>
</dbReference>
<gene>
    <name evidence="2" type="ORF">CD32_16690</name>
</gene>